<feature type="region of interest" description="Disordered" evidence="1">
    <location>
        <begin position="1034"/>
        <end position="1167"/>
    </location>
</feature>
<feature type="compositionally biased region" description="Basic residues" evidence="1">
    <location>
        <begin position="680"/>
        <end position="689"/>
    </location>
</feature>
<feature type="region of interest" description="Disordered" evidence="1">
    <location>
        <begin position="621"/>
        <end position="787"/>
    </location>
</feature>
<sequence length="1458" mass="161947">MAETSAPSSPLLSAIKRAPVTYGSRKRLVQVDDPDSSMTLAGQSPTSREETTGLAYEGANHGPFLHTDVSSASQSSNMTCAADDEDEDTSGSFQFSWKQRMKEMDEESDDDDHNAQKIVDTTAISNLEVQKAPSPFVNRESVDTAPPSPRGAELTPDGFFGGSLSTLTSSLPDSSFTESFDEFPVAPPRYRGNRIQISDREPDEVGASSSASPTKFPITTPRRDSLSSPPTSEVDMPSRIIKIDKGKGKAPVRDVAPLQFDDELVSSAVALSKDHKGKRKEQNRSRIKARFVLIAPTKKDRRETAFEKTRIQASRAVEVQRTEDRNRYTLTRIFHRVKNDGALTIPTQSLPSSDPILPFSSSPGAESAQDVTCNAIHFGAPAGLLDPSPQLPSLLSGKEDIRAEHDATMLTVVAPIHSDDEELPNLGEMLVKQSPPSDHTGRTQSLHHIKTRILEQRSQLPMSADNSDDDLEVVPSDKMHVVADKEAAKRKSEKVHGGPSKGKARQSLLGKSIDVSPVKKNKQSVPPKDWMGFLRESAKPAFQTNAKAKKAQNQAELNRFMLHQAEQAKMRIVANKDREWKENGGRTPGDHVNLEQQHSLNESFTRYADQGLEAANMVEQTNLSEQDSDSEDSDEDYQPHMRGSGSPEPMENSDQENQDVPEDKESNEDKTDEEDNVVVPRHRAPRRSAARVVDSDDESENRPLSRGQSMGRILVPDTSLMQISQSPPLARNHRYSISSLDEQTEDENDKENDDRLMYDKSEDKENKAVVRHSPLNTRSPLESRPGSLFALEEGVRRSLSMSSLEPNPIESSGGIVARSPLKELLREDEDPFLSPSPSKSSFTTRLQQAAASHANTASPPPPTAVLQLGLGSPAALKDFRTNRFDSSQFPDTENDESSVIGFKPQILQFSQDVSLSPSLAPLNPPQGRGFSQLFSESKDNSSVTLQKPGLPNGLNDLSLTLDVGLQPALEVSGTLRRRADAIFEKEQDYVVESANQKPGQKEVLYVNDHGFLTQTRPEASSPEVYRLATPSQIARLRSPQSRDVASSRPPLRTISFEGITDSPEQSLRRLRRRSTSPLDTRGRSLEHDSSPSASPRQQLQKLNAYDVLGKHSSRNEKRKKLEKSEFVEAEAEESDEERTFGFGGRKKGDDDEEEDEDQDKILEGLVDDGEVDVQEKLVLEKVREHREQDDRDLEKLHRDAVEGKFRTKRRNRDFGLNDDSEDEDEDERARRIRNNMYKKRKIDGDHLEALGQKEETRAFYEAYQKDLIDDDGLEFQHLKQDTEMVDVDQEDDEEDQKEVVSYEEIREQVQRVAQNKESLRVLDPEDASWLDDIDEEGEQSFKVVSSKPTKSIRKVNVDPADFDAERPTRNLESEQHNAKMISWARGQHGRNQGTGRSAVGAAVTGHSKAKLKAGGGSLRTAQSSASSSNVADGKVNSRKLTKNSSLLATVSDRSSKFA</sequence>
<evidence type="ECO:0000256" key="1">
    <source>
        <dbReference type="SAM" id="MobiDB-lite"/>
    </source>
</evidence>
<dbReference type="eggNOG" id="ENOG502SA6N">
    <property type="taxonomic scope" value="Eukaryota"/>
</dbReference>
<accession>F8PQP0</accession>
<evidence type="ECO:0000313" key="3">
    <source>
        <dbReference type="EMBL" id="EGO01600.1"/>
    </source>
</evidence>
<dbReference type="EMBL" id="GL945477">
    <property type="protein sequence ID" value="EGO01600.1"/>
    <property type="molecule type" value="Genomic_DNA"/>
</dbReference>
<feature type="compositionally biased region" description="Acidic residues" evidence="1">
    <location>
        <begin position="626"/>
        <end position="636"/>
    </location>
</feature>
<dbReference type="Proteomes" id="UP000008063">
    <property type="component" value="Unassembled WGS sequence"/>
</dbReference>
<feature type="region of interest" description="Disordered" evidence="1">
    <location>
        <begin position="1209"/>
        <end position="1228"/>
    </location>
</feature>
<feature type="domain" description="DNA replication checkpoint mediator MRC1" evidence="2">
    <location>
        <begin position="1119"/>
        <end position="1261"/>
    </location>
</feature>
<feature type="compositionally biased region" description="Low complexity" evidence="1">
    <location>
        <begin position="162"/>
        <end position="177"/>
    </location>
</feature>
<dbReference type="InterPro" id="IPR018564">
    <property type="entry name" value="Repl_chkpnt_MRC1_dom"/>
</dbReference>
<feature type="region of interest" description="Disordered" evidence="1">
    <location>
        <begin position="826"/>
        <end position="863"/>
    </location>
</feature>
<keyword evidence="4" id="KW-1185">Reference proteome</keyword>
<organism evidence="4">
    <name type="scientific">Serpula lacrymans var. lacrymans (strain S7.3)</name>
    <name type="common">Dry rot fungus</name>
    <dbReference type="NCBI Taxonomy" id="936435"/>
    <lineage>
        <taxon>Eukaryota</taxon>
        <taxon>Fungi</taxon>
        <taxon>Dikarya</taxon>
        <taxon>Basidiomycota</taxon>
        <taxon>Agaricomycotina</taxon>
        <taxon>Agaricomycetes</taxon>
        <taxon>Agaricomycetidae</taxon>
        <taxon>Boletales</taxon>
        <taxon>Coniophorineae</taxon>
        <taxon>Serpulaceae</taxon>
        <taxon>Serpula</taxon>
    </lineage>
</organism>
<dbReference type="InParanoid" id="F8PQP0"/>
<feature type="compositionally biased region" description="Polar residues" evidence="1">
    <location>
        <begin position="68"/>
        <end position="79"/>
    </location>
</feature>
<reference evidence="4" key="1">
    <citation type="journal article" date="2011" name="Science">
        <title>The plant cell wall-decomposing machinery underlies the functional diversity of forest fungi.</title>
        <authorList>
            <person name="Eastwood D.C."/>
            <person name="Floudas D."/>
            <person name="Binder M."/>
            <person name="Majcherczyk A."/>
            <person name="Schneider P."/>
            <person name="Aerts A."/>
            <person name="Asiegbu F.O."/>
            <person name="Baker S.E."/>
            <person name="Barry K."/>
            <person name="Bendiksby M."/>
            <person name="Blumentritt M."/>
            <person name="Coutinho P.M."/>
            <person name="Cullen D."/>
            <person name="de Vries R.P."/>
            <person name="Gathman A."/>
            <person name="Goodell B."/>
            <person name="Henrissat B."/>
            <person name="Ihrmark K."/>
            <person name="Kauserud H."/>
            <person name="Kohler A."/>
            <person name="LaButti K."/>
            <person name="Lapidus A."/>
            <person name="Lavin J.L."/>
            <person name="Lee Y.-H."/>
            <person name="Lindquist E."/>
            <person name="Lilly W."/>
            <person name="Lucas S."/>
            <person name="Morin E."/>
            <person name="Murat C."/>
            <person name="Oguiza J.A."/>
            <person name="Park J."/>
            <person name="Pisabarro A.G."/>
            <person name="Riley R."/>
            <person name="Rosling A."/>
            <person name="Salamov A."/>
            <person name="Schmidt O."/>
            <person name="Schmutz J."/>
            <person name="Skrede I."/>
            <person name="Stenlid J."/>
            <person name="Wiebenga A."/>
            <person name="Xie X."/>
            <person name="Kuees U."/>
            <person name="Hibbett D.S."/>
            <person name="Hoffmeister D."/>
            <person name="Hoegberg N."/>
            <person name="Martin F."/>
            <person name="Grigoriev I.V."/>
            <person name="Watkinson S.C."/>
        </authorList>
    </citation>
    <scope>NUCLEOTIDE SEQUENCE [LARGE SCALE GENOMIC DNA]</scope>
    <source>
        <strain evidence="4">strain S7.3</strain>
    </source>
</reference>
<dbReference type="Pfam" id="PF09444">
    <property type="entry name" value="MRC1"/>
    <property type="match status" value="1"/>
</dbReference>
<feature type="compositionally biased region" description="Acidic residues" evidence="1">
    <location>
        <begin position="1216"/>
        <end position="1226"/>
    </location>
</feature>
<dbReference type="HOGENOM" id="CLU_002696_0_0_1"/>
<gene>
    <name evidence="3" type="ORF">SERLA73DRAFT_158855</name>
</gene>
<feature type="region of interest" description="Disordered" evidence="1">
    <location>
        <begin position="23"/>
        <end position="91"/>
    </location>
</feature>
<evidence type="ECO:0000259" key="2">
    <source>
        <dbReference type="Pfam" id="PF09444"/>
    </source>
</evidence>
<feature type="region of interest" description="Disordered" evidence="1">
    <location>
        <begin position="122"/>
        <end position="237"/>
    </location>
</feature>
<feature type="compositionally biased region" description="Basic and acidic residues" evidence="1">
    <location>
        <begin position="1080"/>
        <end position="1089"/>
    </location>
</feature>
<feature type="compositionally biased region" description="Polar residues" evidence="1">
    <location>
        <begin position="1442"/>
        <end position="1452"/>
    </location>
</feature>
<dbReference type="OrthoDB" id="3361281at2759"/>
<feature type="compositionally biased region" description="Basic and acidic residues" evidence="1">
    <location>
        <begin position="1363"/>
        <end position="1377"/>
    </location>
</feature>
<proteinExistence type="predicted"/>
<feature type="region of interest" description="Disordered" evidence="1">
    <location>
        <begin position="1356"/>
        <end position="1458"/>
    </location>
</feature>
<feature type="compositionally biased region" description="Polar residues" evidence="1">
    <location>
        <begin position="1090"/>
        <end position="1101"/>
    </location>
</feature>
<feature type="compositionally biased region" description="Acidic residues" evidence="1">
    <location>
        <begin position="742"/>
        <end position="751"/>
    </location>
</feature>
<feature type="compositionally biased region" description="Acidic residues" evidence="1">
    <location>
        <begin position="1127"/>
        <end position="1136"/>
    </location>
</feature>
<feature type="compositionally biased region" description="Polar residues" evidence="1">
    <location>
        <begin position="36"/>
        <end position="46"/>
    </location>
</feature>
<evidence type="ECO:0000313" key="4">
    <source>
        <dbReference type="Proteomes" id="UP000008063"/>
    </source>
</evidence>
<dbReference type="STRING" id="936435.F8PQP0"/>
<feature type="compositionally biased region" description="Polar residues" evidence="1">
    <location>
        <begin position="842"/>
        <end position="857"/>
    </location>
</feature>
<dbReference type="OMA" id="HGFLTQT"/>
<feature type="compositionally biased region" description="Basic and acidic residues" evidence="1">
    <location>
        <begin position="752"/>
        <end position="768"/>
    </location>
</feature>
<name>F8PQP0_SERL3</name>
<feature type="compositionally biased region" description="Acidic residues" evidence="1">
    <location>
        <begin position="651"/>
        <end position="660"/>
    </location>
</feature>
<feature type="compositionally biased region" description="Basic and acidic residues" evidence="1">
    <location>
        <begin position="485"/>
        <end position="496"/>
    </location>
</feature>
<protein>
    <recommendedName>
        <fullName evidence="2">DNA replication checkpoint mediator MRC1 domain-containing protein</fullName>
    </recommendedName>
</protein>
<feature type="region of interest" description="Disordered" evidence="1">
    <location>
        <begin position="485"/>
        <end position="511"/>
    </location>
</feature>